<dbReference type="OrthoDB" id="20202at2759"/>
<feature type="region of interest" description="Disordered" evidence="1">
    <location>
        <begin position="159"/>
        <end position="210"/>
    </location>
</feature>
<organism evidence="2 3">
    <name type="scientific">Polysphondylium violaceum</name>
    <dbReference type="NCBI Taxonomy" id="133409"/>
    <lineage>
        <taxon>Eukaryota</taxon>
        <taxon>Amoebozoa</taxon>
        <taxon>Evosea</taxon>
        <taxon>Eumycetozoa</taxon>
        <taxon>Dictyostelia</taxon>
        <taxon>Dictyosteliales</taxon>
        <taxon>Dictyosteliaceae</taxon>
        <taxon>Polysphondylium</taxon>
    </lineage>
</organism>
<gene>
    <name evidence="2" type="ORF">CYY_003688</name>
</gene>
<proteinExistence type="predicted"/>
<feature type="region of interest" description="Disordered" evidence="1">
    <location>
        <begin position="270"/>
        <end position="318"/>
    </location>
</feature>
<feature type="compositionally biased region" description="Basic and acidic residues" evidence="1">
    <location>
        <begin position="307"/>
        <end position="318"/>
    </location>
</feature>
<feature type="compositionally biased region" description="Low complexity" evidence="1">
    <location>
        <begin position="193"/>
        <end position="209"/>
    </location>
</feature>
<sequence>MEDTVKSLTFNIDSWKSYTYIYDIAIDYILDLHMPTFDDFQYHLPKDSISKDIIRSAFYCAFYTIPSRGNSNSNNNDDYYNNQCVEDDIIYINSSWLDYFSSRIQYKSSHHCSFKVKKQKKQQQPTSTIDSILKNSKTDSLLKKNDHFAVEDDPLFSKKFKSNTQSNSNKSNPNNTIASSNSTTSPKRVGVVNNNNNNNNNSNNNSSNNIYDESLRVDIDNEESGAVLRYRYEKDFVFIKEGKLFIVTLSPDWGIPFHFKNEVEASIPTTTFSIPTTGNHSNQQQQQQGRGNKQNNNRRNNNNNNNKDQEKDTWCGIM</sequence>
<comment type="caution">
    <text evidence="2">The sequence shown here is derived from an EMBL/GenBank/DDBJ whole genome shotgun (WGS) entry which is preliminary data.</text>
</comment>
<dbReference type="AlphaFoldDB" id="A0A8J4PWE9"/>
<protein>
    <submittedName>
        <fullName evidence="2">Uncharacterized protein</fullName>
    </submittedName>
</protein>
<accession>A0A8J4PWE9</accession>
<dbReference type="Proteomes" id="UP000695562">
    <property type="component" value="Unassembled WGS sequence"/>
</dbReference>
<evidence type="ECO:0000256" key="1">
    <source>
        <dbReference type="SAM" id="MobiDB-lite"/>
    </source>
</evidence>
<keyword evidence="3" id="KW-1185">Reference proteome</keyword>
<dbReference type="EMBL" id="AJWJ01000119">
    <property type="protein sequence ID" value="KAF2074992.1"/>
    <property type="molecule type" value="Genomic_DNA"/>
</dbReference>
<feature type="compositionally biased region" description="Low complexity" evidence="1">
    <location>
        <begin position="162"/>
        <end position="185"/>
    </location>
</feature>
<reference evidence="2" key="1">
    <citation type="submission" date="2020-01" db="EMBL/GenBank/DDBJ databases">
        <title>Development of genomics and gene disruption for Polysphondylium violaceum indicates a role for the polyketide synthase stlB in stalk morphogenesis.</title>
        <authorList>
            <person name="Narita B."/>
            <person name="Kawabe Y."/>
            <person name="Kin K."/>
            <person name="Saito T."/>
            <person name="Gibbs R."/>
            <person name="Kuspa A."/>
            <person name="Muzny D."/>
            <person name="Queller D."/>
            <person name="Richards S."/>
            <person name="Strassman J."/>
            <person name="Sucgang R."/>
            <person name="Worley K."/>
            <person name="Schaap P."/>
        </authorList>
    </citation>
    <scope>NUCLEOTIDE SEQUENCE</scope>
    <source>
        <strain evidence="2">QSvi11</strain>
    </source>
</reference>
<name>A0A8J4PWE9_9MYCE</name>
<evidence type="ECO:0000313" key="2">
    <source>
        <dbReference type="EMBL" id="KAF2074992.1"/>
    </source>
</evidence>
<evidence type="ECO:0000313" key="3">
    <source>
        <dbReference type="Proteomes" id="UP000695562"/>
    </source>
</evidence>
<feature type="compositionally biased region" description="Low complexity" evidence="1">
    <location>
        <begin position="270"/>
        <end position="306"/>
    </location>
</feature>